<dbReference type="InterPro" id="IPR005152">
    <property type="entry name" value="Lipase_secreted"/>
</dbReference>
<dbReference type="Gene3D" id="1.10.260.160">
    <property type="match status" value="1"/>
</dbReference>
<dbReference type="AlphaFoldDB" id="A0A7X8SQN4"/>
<dbReference type="RefSeq" id="WP_168885344.1">
    <property type="nucleotide sequence ID" value="NZ_JABAIL010000013.1"/>
</dbReference>
<evidence type="ECO:0000313" key="1">
    <source>
        <dbReference type="EMBL" id="NLR94634.1"/>
    </source>
</evidence>
<dbReference type="PANTHER" id="PTHR34853">
    <property type="match status" value="1"/>
</dbReference>
<accession>A0A7X8SQN4</accession>
<gene>
    <name evidence="1" type="ORF">HGP29_25745</name>
</gene>
<dbReference type="Proteomes" id="UP000585050">
    <property type="component" value="Unassembled WGS sequence"/>
</dbReference>
<comment type="caution">
    <text evidence="1">The sequence shown here is derived from an EMBL/GenBank/DDBJ whole genome shotgun (WGS) entry which is preliminary data.</text>
</comment>
<evidence type="ECO:0000313" key="2">
    <source>
        <dbReference type="Proteomes" id="UP000585050"/>
    </source>
</evidence>
<proteinExistence type="predicted"/>
<dbReference type="Gene3D" id="3.40.50.1820">
    <property type="entry name" value="alpha/beta hydrolase"/>
    <property type="match status" value="1"/>
</dbReference>
<name>A0A7X8SQN4_9BACT</name>
<dbReference type="PIRSF" id="PIRSF029171">
    <property type="entry name" value="Esterase_LipA"/>
    <property type="match status" value="1"/>
</dbReference>
<dbReference type="SUPFAM" id="SSF53474">
    <property type="entry name" value="alpha/beta-Hydrolases"/>
    <property type="match status" value="1"/>
</dbReference>
<dbReference type="EMBL" id="JABAIL010000013">
    <property type="protein sequence ID" value="NLR94634.1"/>
    <property type="molecule type" value="Genomic_DNA"/>
</dbReference>
<dbReference type="InterPro" id="IPR029058">
    <property type="entry name" value="AB_hydrolase_fold"/>
</dbReference>
<organism evidence="1 2">
    <name type="scientific">Flammeovirga agarivorans</name>
    <dbReference type="NCBI Taxonomy" id="2726742"/>
    <lineage>
        <taxon>Bacteria</taxon>
        <taxon>Pseudomonadati</taxon>
        <taxon>Bacteroidota</taxon>
        <taxon>Cytophagia</taxon>
        <taxon>Cytophagales</taxon>
        <taxon>Flammeovirgaceae</taxon>
        <taxon>Flammeovirga</taxon>
    </lineage>
</organism>
<dbReference type="PANTHER" id="PTHR34853:SF1">
    <property type="entry name" value="LIPASE 5"/>
    <property type="match status" value="1"/>
</dbReference>
<dbReference type="GO" id="GO:0016042">
    <property type="term" value="P:lipid catabolic process"/>
    <property type="evidence" value="ECO:0007669"/>
    <property type="project" value="InterPro"/>
</dbReference>
<keyword evidence="2" id="KW-1185">Reference proteome</keyword>
<sequence length="425" mass="48846">MLILFPNSTNKVLLVFFFLFVGLNSSVLSQEVQSKSNKINRGDLISYKWINELKANEINEHFPELEEREGDITHLPKYDIDLYKIVYNSTFKGKIIELSGLVIIPKLRGALRHLQFHHGTIFPYPKGKGGGSLDAPSLYDGKMVTEYKAQYGARLFGNYLGSYGYVVSMPDYIGYGVTSGYEHTYSVNNRLAEQSVDMILATRQLCLELNVELNDQLFLSGWSEGGAAAVATQKLIEKDYIDDIKVTANAPLAGFYNISYYSKKFIKLLPYVRKDWGGSLNVIIWTLYSMNQYADDSPIPNDKIFKYTVNDQYDVLNKRPSNRPSKNFRFVRGKNRKSLFKKFEENSLHDGWTPKAPIYFHHGTKDRIVYYPDNVEVAVNTLRENGGETYLKKYEGYDHYSLVFLYLLSMVEDFDKYVLADQKLN</sequence>
<dbReference type="GO" id="GO:0004806">
    <property type="term" value="F:triacylglycerol lipase activity"/>
    <property type="evidence" value="ECO:0007669"/>
    <property type="project" value="InterPro"/>
</dbReference>
<reference evidence="1 2" key="1">
    <citation type="submission" date="2020-04" db="EMBL/GenBank/DDBJ databases">
        <title>Flammeovirga sp. SR4, a novel species isolated from seawater.</title>
        <authorList>
            <person name="Wang X."/>
        </authorList>
    </citation>
    <scope>NUCLEOTIDE SEQUENCE [LARGE SCALE GENOMIC DNA]</scope>
    <source>
        <strain evidence="1 2">SR4</strain>
    </source>
</reference>
<protein>
    <submittedName>
        <fullName evidence="1">Uncharacterized protein</fullName>
    </submittedName>
</protein>